<feature type="compositionally biased region" description="Basic and acidic residues" evidence="1">
    <location>
        <begin position="165"/>
        <end position="174"/>
    </location>
</feature>
<dbReference type="GO" id="GO:0005634">
    <property type="term" value="C:nucleus"/>
    <property type="evidence" value="ECO:0007669"/>
    <property type="project" value="TreeGrafter"/>
</dbReference>
<proteinExistence type="predicted"/>
<dbReference type="InterPro" id="IPR001660">
    <property type="entry name" value="SAM"/>
</dbReference>
<protein>
    <recommendedName>
        <fullName evidence="2">SAM domain-containing protein</fullName>
    </recommendedName>
</protein>
<name>A0AAE1GK46_PETCI</name>
<dbReference type="Proteomes" id="UP001286313">
    <property type="component" value="Unassembled WGS sequence"/>
</dbReference>
<feature type="compositionally biased region" description="Basic and acidic residues" evidence="1">
    <location>
        <begin position="129"/>
        <end position="149"/>
    </location>
</feature>
<dbReference type="SUPFAM" id="SSF47769">
    <property type="entry name" value="SAM/Pointed domain"/>
    <property type="match status" value="1"/>
</dbReference>
<dbReference type="PROSITE" id="PS50105">
    <property type="entry name" value="SAM_DOMAIN"/>
    <property type="match status" value="1"/>
</dbReference>
<evidence type="ECO:0000313" key="4">
    <source>
        <dbReference type="Proteomes" id="UP001286313"/>
    </source>
</evidence>
<dbReference type="CDD" id="cd09531">
    <property type="entry name" value="SAM_CS047"/>
    <property type="match status" value="1"/>
</dbReference>
<feature type="compositionally biased region" description="Polar residues" evidence="1">
    <location>
        <begin position="114"/>
        <end position="126"/>
    </location>
</feature>
<feature type="domain" description="SAM" evidence="2">
    <location>
        <begin position="42"/>
        <end position="105"/>
    </location>
</feature>
<gene>
    <name evidence="3" type="ORF">Pcinc_002246</name>
</gene>
<reference evidence="3" key="1">
    <citation type="submission" date="2023-10" db="EMBL/GenBank/DDBJ databases">
        <title>Genome assemblies of two species of porcelain crab, Petrolisthes cinctipes and Petrolisthes manimaculis (Anomura: Porcellanidae).</title>
        <authorList>
            <person name="Angst P."/>
        </authorList>
    </citation>
    <scope>NUCLEOTIDE SEQUENCE</scope>
    <source>
        <strain evidence="3">PB745_01</strain>
        <tissue evidence="3">Gill</tissue>
    </source>
</reference>
<dbReference type="AlphaFoldDB" id="A0AAE1GK46"/>
<dbReference type="Gene3D" id="1.10.150.50">
    <property type="entry name" value="Transcription Factor, Ets-1"/>
    <property type="match status" value="1"/>
</dbReference>
<dbReference type="EMBL" id="JAWQEG010000151">
    <property type="protein sequence ID" value="KAK3893967.1"/>
    <property type="molecule type" value="Genomic_DNA"/>
</dbReference>
<sequence>MIALTASGNCEQNTSRVIKEHTWHCQLCCADQVKVRWIVRMSSISDTSVWLKFFTEAGIPAGDATNYAITFTDNRIKMDMLLDLNREYLRDMGITVMGDIIAILKHAKIHSGQLSRQRVLQASSPSTATKRDTAATTKRDTATATKRDTATPPPTVKKSTPASRMLEHYVRKDAPPPSPPTNNSNLSQNLSLRLGTGTKRTLEDDDLASASKRSSVFDRLGDNSVTSTTSDNPKITITMHGKDIIRSSSSDVGKKAASGSQSVFGRLVYKDDGESKSNSDGELSSGKPLEYQGIFKYTSKENSEKASTVRKVTAVEGGESKAARPKVDTMIADTTTGVKSRLGIHKSSTMSTSAGIFARESIDAVKSIKSPPAKPGSPAVQVKDKPKAIASSKTSTALNRIVTAAANTSSLAASSTSPSTPVTGKKFVKKIVRVNKKTGEIVSEEKIMLKTDVFSRLGN</sequence>
<dbReference type="InterPro" id="IPR013761">
    <property type="entry name" value="SAM/pointed_sf"/>
</dbReference>
<dbReference type="InterPro" id="IPR039161">
    <property type="entry name" value="C19orf47-like"/>
</dbReference>
<dbReference type="Pfam" id="PF18017">
    <property type="entry name" value="SAM_4"/>
    <property type="match status" value="1"/>
</dbReference>
<feature type="region of interest" description="Disordered" evidence="1">
    <location>
        <begin position="114"/>
        <end position="190"/>
    </location>
</feature>
<dbReference type="PANTHER" id="PTHR21359">
    <property type="entry name" value="DUF5577 DOMAIN-CONTAINING PROTEIN"/>
    <property type="match status" value="1"/>
</dbReference>
<evidence type="ECO:0000259" key="2">
    <source>
        <dbReference type="PROSITE" id="PS50105"/>
    </source>
</evidence>
<comment type="caution">
    <text evidence="3">The sequence shown here is derived from an EMBL/GenBank/DDBJ whole genome shotgun (WGS) entry which is preliminary data.</text>
</comment>
<dbReference type="PANTHER" id="PTHR21359:SF1">
    <property type="entry name" value="DUF5577 DOMAIN-CONTAINING PROTEIN"/>
    <property type="match status" value="1"/>
</dbReference>
<keyword evidence="4" id="KW-1185">Reference proteome</keyword>
<evidence type="ECO:0000256" key="1">
    <source>
        <dbReference type="SAM" id="MobiDB-lite"/>
    </source>
</evidence>
<accession>A0AAE1GK46</accession>
<feature type="compositionally biased region" description="Low complexity" evidence="1">
    <location>
        <begin position="181"/>
        <end position="190"/>
    </location>
</feature>
<organism evidence="3 4">
    <name type="scientific">Petrolisthes cinctipes</name>
    <name type="common">Flat porcelain crab</name>
    <dbReference type="NCBI Taxonomy" id="88211"/>
    <lineage>
        <taxon>Eukaryota</taxon>
        <taxon>Metazoa</taxon>
        <taxon>Ecdysozoa</taxon>
        <taxon>Arthropoda</taxon>
        <taxon>Crustacea</taxon>
        <taxon>Multicrustacea</taxon>
        <taxon>Malacostraca</taxon>
        <taxon>Eumalacostraca</taxon>
        <taxon>Eucarida</taxon>
        <taxon>Decapoda</taxon>
        <taxon>Pleocyemata</taxon>
        <taxon>Anomura</taxon>
        <taxon>Galatheoidea</taxon>
        <taxon>Porcellanidae</taxon>
        <taxon>Petrolisthes</taxon>
    </lineage>
</organism>
<dbReference type="InterPro" id="IPR040772">
    <property type="entry name" value="C19orf47_SAM"/>
</dbReference>
<evidence type="ECO:0000313" key="3">
    <source>
        <dbReference type="EMBL" id="KAK3893967.1"/>
    </source>
</evidence>